<organism evidence="1 2">
    <name type="scientific">Entomophthora muscae</name>
    <dbReference type="NCBI Taxonomy" id="34485"/>
    <lineage>
        <taxon>Eukaryota</taxon>
        <taxon>Fungi</taxon>
        <taxon>Fungi incertae sedis</taxon>
        <taxon>Zoopagomycota</taxon>
        <taxon>Entomophthoromycotina</taxon>
        <taxon>Entomophthoromycetes</taxon>
        <taxon>Entomophthorales</taxon>
        <taxon>Entomophthoraceae</taxon>
        <taxon>Entomophthora</taxon>
    </lineage>
</organism>
<sequence>MEASQKQMQHKCLLRRDRREKNNNEVVLTQPAQVAQGAKAQSINSMVPKMTQKPTKVTTTKTVRKKEIKLTSYVFDAVYFQELVPSGMLEKTKPVLDTSCKCYVSDGNQEDVKETKYFQTEDGQQVLNNVVNCATNAILIWSSNNNMCKDLVGFAFNFGNSLSSINGSDPISTHSRILYLPLSDPGMTSP</sequence>
<protein>
    <submittedName>
        <fullName evidence="1">Uncharacterized protein</fullName>
    </submittedName>
</protein>
<dbReference type="EMBL" id="QTSX02005851">
    <property type="protein sequence ID" value="KAJ9056915.1"/>
    <property type="molecule type" value="Genomic_DNA"/>
</dbReference>
<dbReference type="Proteomes" id="UP001165960">
    <property type="component" value="Unassembled WGS sequence"/>
</dbReference>
<name>A0ACC2S3M4_9FUNG</name>
<evidence type="ECO:0000313" key="1">
    <source>
        <dbReference type="EMBL" id="KAJ9056915.1"/>
    </source>
</evidence>
<gene>
    <name evidence="1" type="ORF">DSO57_1027767</name>
</gene>
<comment type="caution">
    <text evidence="1">The sequence shown here is derived from an EMBL/GenBank/DDBJ whole genome shotgun (WGS) entry which is preliminary data.</text>
</comment>
<evidence type="ECO:0000313" key="2">
    <source>
        <dbReference type="Proteomes" id="UP001165960"/>
    </source>
</evidence>
<reference evidence="1" key="1">
    <citation type="submission" date="2022-04" db="EMBL/GenBank/DDBJ databases">
        <title>Genome of the entomopathogenic fungus Entomophthora muscae.</title>
        <authorList>
            <person name="Elya C."/>
            <person name="Lovett B.R."/>
            <person name="Lee E."/>
            <person name="Macias A.M."/>
            <person name="Hajek A.E."/>
            <person name="De Bivort B.L."/>
            <person name="Kasson M.T."/>
            <person name="De Fine Licht H.H."/>
            <person name="Stajich J.E."/>
        </authorList>
    </citation>
    <scope>NUCLEOTIDE SEQUENCE</scope>
    <source>
        <strain evidence="1">Berkeley</strain>
    </source>
</reference>
<proteinExistence type="predicted"/>
<accession>A0ACC2S3M4</accession>
<keyword evidence="2" id="KW-1185">Reference proteome</keyword>